<feature type="compositionally biased region" description="Low complexity" evidence="1">
    <location>
        <begin position="933"/>
        <end position="961"/>
    </location>
</feature>
<reference evidence="3" key="1">
    <citation type="journal article" date="2023" name="Mol. Phylogenet. Evol.">
        <title>Genome-scale phylogeny and comparative genomics of the fungal order Sordariales.</title>
        <authorList>
            <person name="Hensen N."/>
            <person name="Bonometti L."/>
            <person name="Westerberg I."/>
            <person name="Brannstrom I.O."/>
            <person name="Guillou S."/>
            <person name="Cros-Aarteil S."/>
            <person name="Calhoun S."/>
            <person name="Haridas S."/>
            <person name="Kuo A."/>
            <person name="Mondo S."/>
            <person name="Pangilinan J."/>
            <person name="Riley R."/>
            <person name="LaButti K."/>
            <person name="Andreopoulos B."/>
            <person name="Lipzen A."/>
            <person name="Chen C."/>
            <person name="Yan M."/>
            <person name="Daum C."/>
            <person name="Ng V."/>
            <person name="Clum A."/>
            <person name="Steindorff A."/>
            <person name="Ohm R.A."/>
            <person name="Martin F."/>
            <person name="Silar P."/>
            <person name="Natvig D.O."/>
            <person name="Lalanne C."/>
            <person name="Gautier V."/>
            <person name="Ament-Velasquez S.L."/>
            <person name="Kruys A."/>
            <person name="Hutchinson M.I."/>
            <person name="Powell A.J."/>
            <person name="Barry K."/>
            <person name="Miller A.N."/>
            <person name="Grigoriev I.V."/>
            <person name="Debuchy R."/>
            <person name="Gladieux P."/>
            <person name="Hiltunen Thoren M."/>
            <person name="Johannesson H."/>
        </authorList>
    </citation>
    <scope>NUCLEOTIDE SEQUENCE</scope>
    <source>
        <strain evidence="3">PSN309</strain>
    </source>
</reference>
<feature type="compositionally biased region" description="Low complexity" evidence="1">
    <location>
        <begin position="969"/>
        <end position="983"/>
    </location>
</feature>
<feature type="region of interest" description="Disordered" evidence="1">
    <location>
        <begin position="341"/>
        <end position="459"/>
    </location>
</feature>
<feature type="compositionally biased region" description="Polar residues" evidence="1">
    <location>
        <begin position="659"/>
        <end position="672"/>
    </location>
</feature>
<evidence type="ECO:0000256" key="1">
    <source>
        <dbReference type="SAM" id="MobiDB-lite"/>
    </source>
</evidence>
<feature type="compositionally biased region" description="Low complexity" evidence="1">
    <location>
        <begin position="341"/>
        <end position="350"/>
    </location>
</feature>
<feature type="compositionally biased region" description="Low complexity" evidence="1">
    <location>
        <begin position="541"/>
        <end position="559"/>
    </location>
</feature>
<feature type="compositionally biased region" description="Low complexity" evidence="1">
    <location>
        <begin position="820"/>
        <end position="830"/>
    </location>
</feature>
<dbReference type="AlphaFoldDB" id="A0AAN6X1P3"/>
<feature type="compositionally biased region" description="Low complexity" evidence="1">
    <location>
        <begin position="367"/>
        <end position="376"/>
    </location>
</feature>
<feature type="region of interest" description="Disordered" evidence="1">
    <location>
        <begin position="803"/>
        <end position="830"/>
    </location>
</feature>
<proteinExistence type="predicted"/>
<feature type="compositionally biased region" description="Low complexity" evidence="1">
    <location>
        <begin position="573"/>
        <end position="596"/>
    </location>
</feature>
<feature type="compositionally biased region" description="Polar residues" evidence="1">
    <location>
        <begin position="612"/>
        <end position="651"/>
    </location>
</feature>
<feature type="compositionally biased region" description="Polar residues" evidence="1">
    <location>
        <begin position="419"/>
        <end position="431"/>
    </location>
</feature>
<reference evidence="3" key="2">
    <citation type="submission" date="2023-05" db="EMBL/GenBank/DDBJ databases">
        <authorList>
            <consortium name="Lawrence Berkeley National Laboratory"/>
            <person name="Steindorff A."/>
            <person name="Hensen N."/>
            <person name="Bonometti L."/>
            <person name="Westerberg I."/>
            <person name="Brannstrom I.O."/>
            <person name="Guillou S."/>
            <person name="Cros-Aarteil S."/>
            <person name="Calhoun S."/>
            <person name="Haridas S."/>
            <person name="Kuo A."/>
            <person name="Mondo S."/>
            <person name="Pangilinan J."/>
            <person name="Riley R."/>
            <person name="Labutti K."/>
            <person name="Andreopoulos B."/>
            <person name="Lipzen A."/>
            <person name="Chen C."/>
            <person name="Yanf M."/>
            <person name="Daum C."/>
            <person name="Ng V."/>
            <person name="Clum A."/>
            <person name="Ohm R."/>
            <person name="Martin F."/>
            <person name="Silar P."/>
            <person name="Natvig D."/>
            <person name="Lalanne C."/>
            <person name="Gautier V."/>
            <person name="Ament-Velasquez S.L."/>
            <person name="Kruys A."/>
            <person name="Hutchinson M.I."/>
            <person name="Powell A.J."/>
            <person name="Barry K."/>
            <person name="Miller A.N."/>
            <person name="Grigoriev I.V."/>
            <person name="Debuchy R."/>
            <person name="Gladieux P."/>
            <person name="Thoren M.H."/>
            <person name="Johannesson H."/>
        </authorList>
    </citation>
    <scope>NUCLEOTIDE SEQUENCE</scope>
    <source>
        <strain evidence="3">PSN309</strain>
    </source>
</reference>
<feature type="region of interest" description="Disordered" evidence="1">
    <location>
        <begin position="520"/>
        <end position="596"/>
    </location>
</feature>
<feature type="signal peptide" evidence="2">
    <location>
        <begin position="1"/>
        <end position="20"/>
    </location>
</feature>
<gene>
    <name evidence="3" type="ORF">QBC35DRAFT_244689</name>
</gene>
<feature type="compositionally biased region" description="Polar residues" evidence="1">
    <location>
        <begin position="872"/>
        <end position="892"/>
    </location>
</feature>
<comment type="caution">
    <text evidence="3">The sequence shown here is derived from an EMBL/GenBank/DDBJ whole genome shotgun (WGS) entry which is preliminary data.</text>
</comment>
<feature type="compositionally biased region" description="Low complexity" evidence="1">
    <location>
        <begin position="445"/>
        <end position="456"/>
    </location>
</feature>
<evidence type="ECO:0000313" key="4">
    <source>
        <dbReference type="Proteomes" id="UP001302126"/>
    </source>
</evidence>
<dbReference type="EMBL" id="MU864355">
    <property type="protein sequence ID" value="KAK4192255.1"/>
    <property type="molecule type" value="Genomic_DNA"/>
</dbReference>
<evidence type="ECO:0000313" key="3">
    <source>
        <dbReference type="EMBL" id="KAK4192255.1"/>
    </source>
</evidence>
<organism evidence="3 4">
    <name type="scientific">Podospora australis</name>
    <dbReference type="NCBI Taxonomy" id="1536484"/>
    <lineage>
        <taxon>Eukaryota</taxon>
        <taxon>Fungi</taxon>
        <taxon>Dikarya</taxon>
        <taxon>Ascomycota</taxon>
        <taxon>Pezizomycotina</taxon>
        <taxon>Sordariomycetes</taxon>
        <taxon>Sordariomycetidae</taxon>
        <taxon>Sordariales</taxon>
        <taxon>Podosporaceae</taxon>
        <taxon>Podospora</taxon>
    </lineage>
</organism>
<keyword evidence="2" id="KW-0732">Signal</keyword>
<feature type="compositionally biased region" description="Polar residues" evidence="1">
    <location>
        <begin position="389"/>
        <end position="412"/>
    </location>
</feature>
<feature type="chain" id="PRO_5042857972" evidence="2">
    <location>
        <begin position="21"/>
        <end position="1110"/>
    </location>
</feature>
<name>A0AAN6X1P3_9PEZI</name>
<dbReference type="Proteomes" id="UP001302126">
    <property type="component" value="Unassembled WGS sequence"/>
</dbReference>
<feature type="compositionally biased region" description="Polar residues" evidence="1">
    <location>
        <begin position="843"/>
        <end position="854"/>
    </location>
</feature>
<feature type="compositionally biased region" description="Polar residues" evidence="1">
    <location>
        <begin position="527"/>
        <end position="540"/>
    </location>
</feature>
<feature type="compositionally biased region" description="Low complexity" evidence="1">
    <location>
        <begin position="858"/>
        <end position="871"/>
    </location>
</feature>
<feature type="region of interest" description="Disordered" evidence="1">
    <location>
        <begin position="933"/>
        <end position="1003"/>
    </location>
</feature>
<evidence type="ECO:0000256" key="2">
    <source>
        <dbReference type="SAM" id="SignalP"/>
    </source>
</evidence>
<feature type="compositionally biased region" description="Polar residues" evidence="1">
    <location>
        <begin position="994"/>
        <end position="1003"/>
    </location>
</feature>
<feature type="compositionally biased region" description="Low complexity" evidence="1">
    <location>
        <begin position="673"/>
        <end position="698"/>
    </location>
</feature>
<accession>A0AAN6X1P3</accession>
<feature type="region of interest" description="Disordered" evidence="1">
    <location>
        <begin position="754"/>
        <end position="773"/>
    </location>
</feature>
<feature type="region of interest" description="Disordered" evidence="1">
    <location>
        <begin position="610"/>
        <end position="713"/>
    </location>
</feature>
<sequence>MHVTRFLFLALASVTALVLAQDVLFPYMHGLKYREYDEAKKLGLNPHVCKDEDEWNRMTTSDFAKYKAIIVPDCLCNTSLNTIKFLDDTKKVWSPAVTGNMVLIGTDPSYHARWYNLSGAYAMMKDSIALVSTGKNGTGMYFSLSCYYQSRALPTTIEALSEIGDFKIRGNLTCLNNAHIVATDESMTSLNDKIASNWNCSVHEVFAEYPTTGSGAFEPLAIALNTTGIGQRTFADNTSGIPYIIARGVTPMGCGDNITDTAYNEECDYGKLNGALDSPCSSSCKCLFGVVSPGVCRLHTALSSLSSSTTYSSTTFTNSSTLAPSTSSYANSSLTSSLLYSNSSTYPTSTRSRRPPVTITVYPSRPPYTSTPRPTSNVTTSDDPDPPAITSTVDGPSDSVSVTASPPDTSPGTVAVTASDESGTGSSSTLKTETEEMPGTVEVTASGDSGAGSSLAPTEPAPTTIVVTASGGPSAGPSSAYPPETTPGTVLVTASDDFGSGSPSVSPTETAPGTVVVTASGEPGMPSSLSRSDTSQLLTASESTSESVSESSPGTVVVTASGNPGTGLLSYATSNSPSMSASVSSPVSDTVSDTDPGTVIVTASADPGTVVVTASGNSGTSSPSYATSDSPLMSSPASGPSSDNAPSTVIVTVSAGPEGSSTQSSPVTVTIQPSGSPPGSSGLGSSSVTDKSASASQSQFATPPATVTVGGPHNSVPASIVQSLSGTIAEGSMSVSAITPSQSSDTQTRVTITMQPSGQPSKSPGMPGASISSIRGWSSSLAAMSVSSSGSAPSTVTVLPPAQSASTLSAPGNGSGDGLGSQSSSVSRVSTKTLTITPSVIPATTRSTYPSSGTAILGSGQPGMSSGMSHSTQAGSSGYESGGTSRSSSEINTADPLGGSLGSLSGTASSSAPGSLVTSRSYSEINTADPLGGSLGSLSGTASSSPPGSVVSPSSTEPSQSWMMPSGIVSSTPSSEMVSSTASGRPSARPSDSGLASGTALPSGTLNTTSAGLTSVVSSGQISGTPVSSNTLPGSYSAPSVSHTYSVSGVGSGTSKPTNVTATEIPLPSFSQCGAWIGVEIIYLVEVTVTTEICPDDGSTGILFLLQSLI</sequence>
<protein>
    <submittedName>
        <fullName evidence="3">Uncharacterized protein</fullName>
    </submittedName>
</protein>
<feature type="compositionally biased region" description="Low complexity" evidence="1">
    <location>
        <begin position="896"/>
        <end position="916"/>
    </location>
</feature>
<feature type="region of interest" description="Disordered" evidence="1">
    <location>
        <begin position="843"/>
        <end position="917"/>
    </location>
</feature>
<keyword evidence="4" id="KW-1185">Reference proteome</keyword>